<keyword evidence="2" id="KW-0677">Repeat</keyword>
<dbReference type="PROSITE" id="PS00678">
    <property type="entry name" value="WD_REPEATS_1"/>
    <property type="match status" value="1"/>
</dbReference>
<dbReference type="Proteomes" id="UP000001744">
    <property type="component" value="Unassembled WGS sequence"/>
</dbReference>
<keyword evidence="1 3" id="KW-0853">WD repeat</keyword>
<dbReference type="SUPFAM" id="SSF50978">
    <property type="entry name" value="WD40 repeat-like"/>
    <property type="match status" value="1"/>
</dbReference>
<dbReference type="InterPro" id="IPR015943">
    <property type="entry name" value="WD40/YVTN_repeat-like_dom_sf"/>
</dbReference>
<dbReference type="VEuPathDB" id="FungiDB:SJAG_03130"/>
<sequence length="775" mass="88478">VKAQLYGNRSWIADLDLKNKLSKHTECVNALCWSESGDLLVSGGDDTKLVIWDVYDNYNVKSIINTGHTHNIFGTKFLPYSNNSKILSCSGDGLVKLFSLDRTSNEENSYGIDSCTSVWDCHRDSVKQIVPTDDGHCFLTCSTDGTVRGFDTREHHHCDSNSSCSCILVNYAPFGIELNTLSMSKGHSYNFVIGGTHPFAFLHDRRMYGRHSQSHFTRTSRCVRKFCPGGGESSNYPYNREITGCRLSNYNPHELLVSWSSDYIYLFDINGYENTPATFKEEREHLKRCNSNAKNIRKKRLRTSDQSRMLPSMTSTNYIRLVPNLYITFHSRTESYYQINMNISAFFENGDDGQYQDVFIRKRLHNCVIYIKDSIAHLSNDLSVSDRSEPTYHNRVALLRYWKACVSVIALLNDRVILETNTIIMAGWDWLYDFMNWVIRWMLGLTNHWALQMAPVPRNSEEDLVVYDPDDINVIIFHDSAEMIRAFARLDFPASEVPSSIKHFWIHKVLRSCLKHISSSFMHQSFYSWDESTVSLQDSRKSLNSSSMSIILTPLVQTDTRGTSDSSFHDEDEPDDDDDDIDEDDDLNYRVEDDDDSEEFTYENNILEIRMRARHRVAPGAQVISHERTYSGHSNVDTVRDVSFFGKQDEYVLSGSADGNLFIWSKDTSSIVAILEGDSENVNVMEGHPELPLIASCGIDSTVKVFGPGRNPNARRSKNKTDNCYRIIASNEMSRQFGSRDFYVTSRMLSRLAHHSNWDNATGEGSLDTASCNIM</sequence>
<evidence type="ECO:0000256" key="4">
    <source>
        <dbReference type="SAM" id="MobiDB-lite"/>
    </source>
</evidence>
<dbReference type="PROSITE" id="PS50294">
    <property type="entry name" value="WD_REPEATS_REGION"/>
    <property type="match status" value="1"/>
</dbReference>
<evidence type="ECO:0000313" key="6">
    <source>
        <dbReference type="JaponicusDB" id="SJAG_03130"/>
    </source>
</evidence>
<name>B6K3E6_SCHJY</name>
<evidence type="ECO:0000256" key="3">
    <source>
        <dbReference type="PROSITE-ProRule" id="PRU00221"/>
    </source>
</evidence>
<dbReference type="Pfam" id="PF00400">
    <property type="entry name" value="WD40"/>
    <property type="match status" value="5"/>
</dbReference>
<dbReference type="PROSITE" id="PS50082">
    <property type="entry name" value="WD_REPEATS_2"/>
    <property type="match status" value="1"/>
</dbReference>
<dbReference type="Gene3D" id="2.130.10.10">
    <property type="entry name" value="YVTN repeat-like/Quinoprotein amine dehydrogenase"/>
    <property type="match status" value="2"/>
</dbReference>
<keyword evidence="7" id="KW-1185">Reference proteome</keyword>
<dbReference type="GO" id="GO:0080008">
    <property type="term" value="C:Cul4-RING E3 ubiquitin ligase complex"/>
    <property type="evidence" value="ECO:0000318"/>
    <property type="project" value="GO_Central"/>
</dbReference>
<dbReference type="STRING" id="402676.B6K3E6"/>
<dbReference type="InterPro" id="IPR019775">
    <property type="entry name" value="WD40_repeat_CS"/>
</dbReference>
<dbReference type="RefSeq" id="XP_002174296.2">
    <property type="nucleotide sequence ID" value="XM_002174260.2"/>
</dbReference>
<dbReference type="eggNOG" id="KOG1310">
    <property type="taxonomic scope" value="Eukaryota"/>
</dbReference>
<gene>
    <name evidence="6" type="primary">iqw1</name>
    <name evidence="5" type="ORF">SJAG_03130</name>
</gene>
<protein>
    <submittedName>
        <fullName evidence="5">WD repeat protein</fullName>
    </submittedName>
</protein>
<dbReference type="GO" id="GO:0045717">
    <property type="term" value="P:negative regulation of fatty acid biosynthetic process"/>
    <property type="evidence" value="ECO:0000318"/>
    <property type="project" value="GO_Central"/>
</dbReference>
<dbReference type="GO" id="GO:0005737">
    <property type="term" value="C:cytoplasm"/>
    <property type="evidence" value="ECO:0000318"/>
    <property type="project" value="GO_Central"/>
</dbReference>
<reference evidence="5 7" key="1">
    <citation type="journal article" date="2011" name="Science">
        <title>Comparative functional genomics of the fission yeasts.</title>
        <authorList>
            <person name="Rhind N."/>
            <person name="Chen Z."/>
            <person name="Yassour M."/>
            <person name="Thompson D.A."/>
            <person name="Haas B.J."/>
            <person name="Habib N."/>
            <person name="Wapinski I."/>
            <person name="Roy S."/>
            <person name="Lin M.F."/>
            <person name="Heiman D.I."/>
            <person name="Young S.K."/>
            <person name="Furuya K."/>
            <person name="Guo Y."/>
            <person name="Pidoux A."/>
            <person name="Chen H.M."/>
            <person name="Robbertse B."/>
            <person name="Goldberg J.M."/>
            <person name="Aoki K."/>
            <person name="Bayne E.H."/>
            <person name="Berlin A.M."/>
            <person name="Desjardins C.A."/>
            <person name="Dobbs E."/>
            <person name="Dukaj L."/>
            <person name="Fan L."/>
            <person name="FitzGerald M.G."/>
            <person name="French C."/>
            <person name="Gujja S."/>
            <person name="Hansen K."/>
            <person name="Keifenheim D."/>
            <person name="Levin J.Z."/>
            <person name="Mosher R.A."/>
            <person name="Mueller C.A."/>
            <person name="Pfiffner J."/>
            <person name="Priest M."/>
            <person name="Russ C."/>
            <person name="Smialowska A."/>
            <person name="Swoboda P."/>
            <person name="Sykes S.M."/>
            <person name="Vaughn M."/>
            <person name="Vengrova S."/>
            <person name="Yoder R."/>
            <person name="Zeng Q."/>
            <person name="Allshire R."/>
            <person name="Baulcombe D."/>
            <person name="Birren B.W."/>
            <person name="Brown W."/>
            <person name="Ekwall K."/>
            <person name="Kellis M."/>
            <person name="Leatherwood J."/>
            <person name="Levin H."/>
            <person name="Margalit H."/>
            <person name="Martienssen R."/>
            <person name="Nieduszynski C.A."/>
            <person name="Spatafora J.W."/>
            <person name="Friedman N."/>
            <person name="Dalgaard J.Z."/>
            <person name="Baumann P."/>
            <person name="Niki H."/>
            <person name="Regev A."/>
            <person name="Nusbaum C."/>
        </authorList>
    </citation>
    <scope>NUCLEOTIDE SEQUENCE [LARGE SCALE GENOMIC DNA]</scope>
    <source>
        <strain evidence="7">yFS275 / FY16936</strain>
    </source>
</reference>
<dbReference type="HOGENOM" id="CLU_012381_3_1_1"/>
<dbReference type="InterPro" id="IPR001680">
    <property type="entry name" value="WD40_rpt"/>
</dbReference>
<evidence type="ECO:0000256" key="1">
    <source>
        <dbReference type="ARBA" id="ARBA00022574"/>
    </source>
</evidence>
<accession>B6K3E6</accession>
<dbReference type="SMART" id="SM00320">
    <property type="entry name" value="WD40"/>
    <property type="match status" value="6"/>
</dbReference>
<dbReference type="JaponicusDB" id="SJAG_03130">
    <property type="gene designation" value="iqw1"/>
</dbReference>
<evidence type="ECO:0000313" key="5">
    <source>
        <dbReference type="EMBL" id="EEB08003.2"/>
    </source>
</evidence>
<evidence type="ECO:0000256" key="2">
    <source>
        <dbReference type="ARBA" id="ARBA00022737"/>
    </source>
</evidence>
<proteinExistence type="predicted"/>
<dbReference type="InterPro" id="IPR045151">
    <property type="entry name" value="DCAF8"/>
</dbReference>
<feature type="compositionally biased region" description="Acidic residues" evidence="4">
    <location>
        <begin position="570"/>
        <end position="584"/>
    </location>
</feature>
<dbReference type="EMBL" id="KE651167">
    <property type="protein sequence ID" value="EEB08003.2"/>
    <property type="molecule type" value="Genomic_DNA"/>
</dbReference>
<organism evidence="5 7">
    <name type="scientific">Schizosaccharomyces japonicus (strain yFS275 / FY16936)</name>
    <name type="common">Fission yeast</name>
    <dbReference type="NCBI Taxonomy" id="402676"/>
    <lineage>
        <taxon>Eukaryota</taxon>
        <taxon>Fungi</taxon>
        <taxon>Dikarya</taxon>
        <taxon>Ascomycota</taxon>
        <taxon>Taphrinomycotina</taxon>
        <taxon>Schizosaccharomycetes</taxon>
        <taxon>Schizosaccharomycetales</taxon>
        <taxon>Schizosaccharomycetaceae</taxon>
        <taxon>Schizosaccharomyces</taxon>
    </lineage>
</organism>
<evidence type="ECO:0000313" key="7">
    <source>
        <dbReference type="Proteomes" id="UP000001744"/>
    </source>
</evidence>
<dbReference type="PANTHER" id="PTHR15574:SF40">
    <property type="entry name" value="WD AND TETRATRICOPEPTIDE REPEATS PROTEIN 1"/>
    <property type="match status" value="1"/>
</dbReference>
<dbReference type="AlphaFoldDB" id="B6K3E6"/>
<dbReference type="PANTHER" id="PTHR15574">
    <property type="entry name" value="WD REPEAT DOMAIN-CONTAINING FAMILY"/>
    <property type="match status" value="1"/>
</dbReference>
<dbReference type="InterPro" id="IPR036322">
    <property type="entry name" value="WD40_repeat_dom_sf"/>
</dbReference>
<dbReference type="GeneID" id="7048476"/>
<feature type="non-terminal residue" evidence="5">
    <location>
        <position position="1"/>
    </location>
</feature>
<dbReference type="OrthoDB" id="4869960at2759"/>
<feature type="region of interest" description="Disordered" evidence="4">
    <location>
        <begin position="559"/>
        <end position="584"/>
    </location>
</feature>
<feature type="repeat" description="WD" evidence="3">
    <location>
        <begin position="21"/>
        <end position="62"/>
    </location>
</feature>